<keyword evidence="2" id="KW-0805">Transcription regulation</keyword>
<evidence type="ECO:0000256" key="2">
    <source>
        <dbReference type="ARBA" id="ARBA00023015"/>
    </source>
</evidence>
<dbReference type="AlphaFoldDB" id="A0AAE1YJP9"/>
<dbReference type="EMBL" id="JACGWO010000003">
    <property type="protein sequence ID" value="KAK4431564.1"/>
    <property type="molecule type" value="Genomic_DNA"/>
</dbReference>
<dbReference type="InterPro" id="IPR015660">
    <property type="entry name" value="MASH1/Ascl1a-like"/>
</dbReference>
<feature type="domain" description="BHLH" evidence="5">
    <location>
        <begin position="65"/>
        <end position="117"/>
    </location>
</feature>
<protein>
    <submittedName>
        <fullName evidence="6">Transcription factor</fullName>
    </submittedName>
</protein>
<dbReference type="GO" id="GO:0090575">
    <property type="term" value="C:RNA polymerase II transcription regulator complex"/>
    <property type="evidence" value="ECO:0007669"/>
    <property type="project" value="TreeGrafter"/>
</dbReference>
<dbReference type="CDD" id="cd18914">
    <property type="entry name" value="bHLH_AtORG2_like"/>
    <property type="match status" value="1"/>
</dbReference>
<reference evidence="6" key="2">
    <citation type="journal article" date="2024" name="Plant">
        <title>Genomic evolution and insights into agronomic trait innovations of Sesamum species.</title>
        <authorList>
            <person name="Miao H."/>
            <person name="Wang L."/>
            <person name="Qu L."/>
            <person name="Liu H."/>
            <person name="Sun Y."/>
            <person name="Le M."/>
            <person name="Wang Q."/>
            <person name="Wei S."/>
            <person name="Zheng Y."/>
            <person name="Lin W."/>
            <person name="Duan Y."/>
            <person name="Cao H."/>
            <person name="Xiong S."/>
            <person name="Wang X."/>
            <person name="Wei L."/>
            <person name="Li C."/>
            <person name="Ma Q."/>
            <person name="Ju M."/>
            <person name="Zhao R."/>
            <person name="Li G."/>
            <person name="Mu C."/>
            <person name="Tian Q."/>
            <person name="Mei H."/>
            <person name="Zhang T."/>
            <person name="Gao T."/>
            <person name="Zhang H."/>
        </authorList>
    </citation>
    <scope>NUCLEOTIDE SEQUENCE</scope>
    <source>
        <strain evidence="6">3651</strain>
    </source>
</reference>
<evidence type="ECO:0000313" key="6">
    <source>
        <dbReference type="EMBL" id="KAK4431564.1"/>
    </source>
</evidence>
<keyword evidence="4" id="KW-0539">Nucleus</keyword>
<dbReference type="SMART" id="SM00353">
    <property type="entry name" value="HLH"/>
    <property type="match status" value="1"/>
</dbReference>
<proteinExistence type="predicted"/>
<evidence type="ECO:0000256" key="1">
    <source>
        <dbReference type="ARBA" id="ARBA00004123"/>
    </source>
</evidence>
<accession>A0AAE1YJP9</accession>
<gene>
    <name evidence="6" type="ORF">Salat_0918500</name>
</gene>
<keyword evidence="3" id="KW-0804">Transcription</keyword>
<dbReference type="GO" id="GO:0000981">
    <property type="term" value="F:DNA-binding transcription factor activity, RNA polymerase II-specific"/>
    <property type="evidence" value="ECO:0007669"/>
    <property type="project" value="TreeGrafter"/>
</dbReference>
<dbReference type="PANTHER" id="PTHR13935">
    <property type="entry name" value="ACHAETE-SCUTE TRANSCRIPTION FACTOR-RELATED"/>
    <property type="match status" value="1"/>
</dbReference>
<dbReference type="Gene3D" id="4.10.280.10">
    <property type="entry name" value="Helix-loop-helix DNA-binding domain"/>
    <property type="match status" value="1"/>
</dbReference>
<dbReference type="PANTHER" id="PTHR13935:SF155">
    <property type="entry name" value="TRANSCRIPTION FACTOR BHLH120-LIKE"/>
    <property type="match status" value="1"/>
</dbReference>
<reference evidence="6" key="1">
    <citation type="submission" date="2020-06" db="EMBL/GenBank/DDBJ databases">
        <authorList>
            <person name="Li T."/>
            <person name="Hu X."/>
            <person name="Zhang T."/>
            <person name="Song X."/>
            <person name="Zhang H."/>
            <person name="Dai N."/>
            <person name="Sheng W."/>
            <person name="Hou X."/>
            <person name="Wei L."/>
        </authorList>
    </citation>
    <scope>NUCLEOTIDE SEQUENCE</scope>
    <source>
        <strain evidence="6">3651</strain>
        <tissue evidence="6">Leaf</tissue>
    </source>
</reference>
<dbReference type="InterPro" id="IPR036638">
    <property type="entry name" value="HLH_DNA-bd_sf"/>
</dbReference>
<sequence>MDSSFFLQLQQDDELSMKNTEFSITYPGFTIWDVGSRTDYSGDHERNLDKLPKEFEGGVEDQNLQRKIMHREIERQRRQEMSTLYASLRSVLPPDYLKGKRSTSDQIHEAAKYIRYLQNNARELGGRRDKLKRSLGNHELVQSEKAGSSSKILSNIVVTVQACSVGVEVQISGDLSAEGLILPLSRILQMLLQEGLVAVCCNWTNFDGRLCYVIQSEVVDYTDIDLQKLQSKLTYMINSW</sequence>
<organism evidence="6 7">
    <name type="scientific">Sesamum alatum</name>
    <dbReference type="NCBI Taxonomy" id="300844"/>
    <lineage>
        <taxon>Eukaryota</taxon>
        <taxon>Viridiplantae</taxon>
        <taxon>Streptophyta</taxon>
        <taxon>Embryophyta</taxon>
        <taxon>Tracheophyta</taxon>
        <taxon>Spermatophyta</taxon>
        <taxon>Magnoliopsida</taxon>
        <taxon>eudicotyledons</taxon>
        <taxon>Gunneridae</taxon>
        <taxon>Pentapetalae</taxon>
        <taxon>asterids</taxon>
        <taxon>lamiids</taxon>
        <taxon>Lamiales</taxon>
        <taxon>Pedaliaceae</taxon>
        <taxon>Sesamum</taxon>
    </lineage>
</organism>
<dbReference type="SUPFAM" id="SSF47459">
    <property type="entry name" value="HLH, helix-loop-helix DNA-binding domain"/>
    <property type="match status" value="1"/>
</dbReference>
<dbReference type="Proteomes" id="UP001293254">
    <property type="component" value="Unassembled WGS sequence"/>
</dbReference>
<evidence type="ECO:0000256" key="3">
    <source>
        <dbReference type="ARBA" id="ARBA00023163"/>
    </source>
</evidence>
<evidence type="ECO:0000259" key="5">
    <source>
        <dbReference type="PROSITE" id="PS50888"/>
    </source>
</evidence>
<name>A0AAE1YJP9_9LAMI</name>
<dbReference type="Pfam" id="PF00010">
    <property type="entry name" value="HLH"/>
    <property type="match status" value="1"/>
</dbReference>
<dbReference type="GO" id="GO:0046983">
    <property type="term" value="F:protein dimerization activity"/>
    <property type="evidence" value="ECO:0007669"/>
    <property type="project" value="InterPro"/>
</dbReference>
<dbReference type="PROSITE" id="PS50888">
    <property type="entry name" value="BHLH"/>
    <property type="match status" value="1"/>
</dbReference>
<evidence type="ECO:0000313" key="7">
    <source>
        <dbReference type="Proteomes" id="UP001293254"/>
    </source>
</evidence>
<comment type="caution">
    <text evidence="6">The sequence shown here is derived from an EMBL/GenBank/DDBJ whole genome shotgun (WGS) entry which is preliminary data.</text>
</comment>
<dbReference type="InterPro" id="IPR011598">
    <property type="entry name" value="bHLH_dom"/>
</dbReference>
<evidence type="ECO:0000256" key="4">
    <source>
        <dbReference type="ARBA" id="ARBA00023242"/>
    </source>
</evidence>
<comment type="subcellular location">
    <subcellularLocation>
        <location evidence="1">Nucleus</location>
    </subcellularLocation>
</comment>
<dbReference type="GO" id="GO:0000977">
    <property type="term" value="F:RNA polymerase II transcription regulatory region sequence-specific DNA binding"/>
    <property type="evidence" value="ECO:0007669"/>
    <property type="project" value="TreeGrafter"/>
</dbReference>
<keyword evidence="7" id="KW-1185">Reference proteome</keyword>